<dbReference type="KEGG" id="xyl:ET495_00195"/>
<reference evidence="1 2" key="1">
    <citation type="submission" date="2019-01" db="EMBL/GenBank/DDBJ databases">
        <title>Genome sequencing of strain 2JSPR-7.</title>
        <authorList>
            <person name="Heo J."/>
            <person name="Kim S.-J."/>
            <person name="Kim J.-S."/>
            <person name="Hong S.-B."/>
            <person name="Kwon S.-W."/>
        </authorList>
    </citation>
    <scope>NUCLEOTIDE SEQUENCE [LARGE SCALE GENOMIC DNA]</scope>
    <source>
        <strain evidence="1 2">2JSPR-7</strain>
    </source>
</reference>
<name>A0A4P6EHH9_9MICO</name>
<dbReference type="OrthoDB" id="5191158at2"/>
<dbReference type="Proteomes" id="UP000291758">
    <property type="component" value="Chromosome"/>
</dbReference>
<protein>
    <submittedName>
        <fullName evidence="1">Uncharacterized protein</fullName>
    </submittedName>
</protein>
<evidence type="ECO:0000313" key="2">
    <source>
        <dbReference type="Proteomes" id="UP000291758"/>
    </source>
</evidence>
<keyword evidence="2" id="KW-1185">Reference proteome</keyword>
<evidence type="ECO:0000313" key="1">
    <source>
        <dbReference type="EMBL" id="QAY61980.1"/>
    </source>
</evidence>
<dbReference type="EMBL" id="CP035495">
    <property type="protein sequence ID" value="QAY61980.1"/>
    <property type="molecule type" value="Genomic_DNA"/>
</dbReference>
<dbReference type="AlphaFoldDB" id="A0A4P6EHH9"/>
<dbReference type="RefSeq" id="WP_129201670.1">
    <property type="nucleotide sequence ID" value="NZ_CP035495.1"/>
</dbReference>
<organism evidence="1 2">
    <name type="scientific">Xylanimonas allomyrinae</name>
    <dbReference type="NCBI Taxonomy" id="2509459"/>
    <lineage>
        <taxon>Bacteria</taxon>
        <taxon>Bacillati</taxon>
        <taxon>Actinomycetota</taxon>
        <taxon>Actinomycetes</taxon>
        <taxon>Micrococcales</taxon>
        <taxon>Promicromonosporaceae</taxon>
        <taxon>Xylanimonas</taxon>
    </lineage>
</organism>
<accession>A0A4P6EHH9</accession>
<proteinExistence type="predicted"/>
<gene>
    <name evidence="1" type="ORF">ET495_00195</name>
</gene>
<sequence length="106" mass="11893">MADWVEVVICDHTSRADGTEDLDGDGVADATHPAIGTVYVAQPGEEFVTKERLQHESVHVKQWKKEGLFFIYDYFVVEGVNPYTNRLEQQADLRLGGYSDECGLTN</sequence>